<dbReference type="GO" id="GO:0016787">
    <property type="term" value="F:hydrolase activity"/>
    <property type="evidence" value="ECO:0007669"/>
    <property type="project" value="UniProtKB-KW"/>
</dbReference>
<dbReference type="RefSeq" id="WP_246347629.1">
    <property type="nucleotide sequence ID" value="NZ_JACHOR010000001.1"/>
</dbReference>
<keyword evidence="3" id="KW-1185">Reference proteome</keyword>
<evidence type="ECO:0000313" key="3">
    <source>
        <dbReference type="Proteomes" id="UP000545037"/>
    </source>
</evidence>
<keyword evidence="2" id="KW-0378">Hydrolase</keyword>
<dbReference type="AlphaFoldDB" id="A0A7W9CFP2"/>
<evidence type="ECO:0000313" key="2">
    <source>
        <dbReference type="EMBL" id="MBB5744757.1"/>
    </source>
</evidence>
<comment type="caution">
    <text evidence="2">The sequence shown here is derived from an EMBL/GenBank/DDBJ whole genome shotgun (WGS) entry which is preliminary data.</text>
</comment>
<evidence type="ECO:0000256" key="1">
    <source>
        <dbReference type="SAM" id="MobiDB-lite"/>
    </source>
</evidence>
<protein>
    <submittedName>
        <fullName evidence="2">N-formylglutamate amidohydrolase</fullName>
    </submittedName>
</protein>
<gene>
    <name evidence="2" type="ORF">GGR13_000329</name>
</gene>
<feature type="region of interest" description="Disordered" evidence="1">
    <location>
        <begin position="1"/>
        <end position="20"/>
    </location>
</feature>
<dbReference type="Pfam" id="PF05013">
    <property type="entry name" value="FGase"/>
    <property type="match status" value="1"/>
</dbReference>
<dbReference type="EMBL" id="JACHOR010000001">
    <property type="protein sequence ID" value="MBB5744757.1"/>
    <property type="molecule type" value="Genomic_DNA"/>
</dbReference>
<proteinExistence type="predicted"/>
<reference evidence="2 3" key="1">
    <citation type="submission" date="2020-08" db="EMBL/GenBank/DDBJ databases">
        <title>Genomic Encyclopedia of Type Strains, Phase IV (KMG-IV): sequencing the most valuable type-strain genomes for metagenomic binning, comparative biology and taxonomic classification.</title>
        <authorList>
            <person name="Goeker M."/>
        </authorList>
    </citation>
    <scope>NUCLEOTIDE SEQUENCE [LARGE SCALE GENOMIC DNA]</scope>
    <source>
        <strain evidence="2 3">DSM 4737</strain>
    </source>
</reference>
<organism evidence="2 3">
    <name type="scientific">Brevundimonas variabilis</name>
    <dbReference type="NCBI Taxonomy" id="74312"/>
    <lineage>
        <taxon>Bacteria</taxon>
        <taxon>Pseudomonadati</taxon>
        <taxon>Pseudomonadota</taxon>
        <taxon>Alphaproteobacteria</taxon>
        <taxon>Caulobacterales</taxon>
        <taxon>Caulobacteraceae</taxon>
        <taxon>Brevundimonas</taxon>
    </lineage>
</organism>
<dbReference type="Proteomes" id="UP000545037">
    <property type="component" value="Unassembled WGS sequence"/>
</dbReference>
<name>A0A7W9CFP2_9CAUL</name>
<dbReference type="InterPro" id="IPR007709">
    <property type="entry name" value="N-FG_amidohydro"/>
</dbReference>
<dbReference type="Gene3D" id="3.40.630.40">
    <property type="entry name" value="Zn-dependent exopeptidases"/>
    <property type="match status" value="1"/>
</dbReference>
<sequence>MGEAVAVDGPANRGMAGAMMSSAPDPVTPFDLTLPAGEAGALVFASPHSGALLPDDFGPVAGLAPTSLRSAEDALVDRLISSAPDVGIPVIAGRISRAYLDLNRAPDELDPALIEDCPGVGPGSAKVQAGFGVIARRAGDGAALYDRRLTLEEAKGRVARVHEPYHAALAERMEAARASRGVAILMDWHSMPSRAAGGQGRGRGGRSSRSVDVVIGDRHGSSCSARVTRRLRALFEGLGWIVGLNQPYAGGYSTQIWGRPEAGFQAIQIELNRALYFDELRLEPSADYDRTRTALGRIIASLAADDWRL</sequence>
<accession>A0A7W9CFP2</accession>
<dbReference type="SUPFAM" id="SSF53187">
    <property type="entry name" value="Zn-dependent exopeptidases"/>
    <property type="match status" value="1"/>
</dbReference>